<feature type="compositionally biased region" description="Acidic residues" evidence="2">
    <location>
        <begin position="380"/>
        <end position="391"/>
    </location>
</feature>
<protein>
    <recommendedName>
        <fullName evidence="3">Transcription factor Iwr1 domain-containing protein</fullName>
    </recommendedName>
</protein>
<feature type="region of interest" description="Disordered" evidence="2">
    <location>
        <begin position="324"/>
        <end position="391"/>
    </location>
</feature>
<keyword evidence="5" id="KW-1185">Reference proteome</keyword>
<comment type="similarity">
    <text evidence="1">Belongs to the IWR1/SLC7A6OS family.</text>
</comment>
<sequence>MALPPEQINIKRRREEEPVETLYIQSDIHQKKRRFTDFIFQRVRVGGDDGSPSPPPAAPASASLSLAQTRRALRAPRSVSSLNFTPPSNADSGVSVRSASASRGTGVPVVRATSPGAEIREEKRLAALRKEKYEGLKKALYSSQSPPPPPRSTPPSTAGRGSGSAPSSPGSGGAATVRKFHISRSSMPLSLLKATNGGVQKRKPGDGTPAVAILVEKLRRKPHSREASMVADLAMQNATVSQGVSVALSEREEKSQPVRPRKRPVMNQAEKRWREERKADVSAAKKHIAETLEKEAHRTHHSNWEDESDDLARQFEEIALELDEGMDKEPTGTREVPSPATHTARLSLPKPPLKYQPRSSNRPRTVAEHTRENMQVDSNLPEDQEEDDDDADYVYDTYIRRPIPENMQLTNPLTSAESDWQKSIGVDPAHRQNVGVIVIAPEDEEYWEHFIEEDEDEDEWDSEDADSNAENNPANDYPDEELSSEDEYDDPTAIYSRYRHHAASDDEEYDIAGSYDDPYSIGHGGLGFRSRRLVDEDSEDDDDDSRRWW</sequence>
<feature type="compositionally biased region" description="Low complexity" evidence="2">
    <location>
        <begin position="154"/>
        <end position="169"/>
    </location>
</feature>
<dbReference type="EMBL" id="VIFY01000269">
    <property type="protein sequence ID" value="TQB67989.1"/>
    <property type="molecule type" value="Genomic_DNA"/>
</dbReference>
<evidence type="ECO:0000313" key="4">
    <source>
        <dbReference type="EMBL" id="TQB67989.1"/>
    </source>
</evidence>
<gene>
    <name evidence="4" type="ORF">MPDQ_004204</name>
</gene>
<name>A0A507QHL0_MONPU</name>
<dbReference type="STRING" id="5098.A0A507QHL0"/>
<dbReference type="Proteomes" id="UP000319663">
    <property type="component" value="Unassembled WGS sequence"/>
</dbReference>
<dbReference type="AlphaFoldDB" id="A0A507QHL0"/>
<feature type="region of interest" description="Disordered" evidence="2">
    <location>
        <begin position="136"/>
        <end position="188"/>
    </location>
</feature>
<feature type="compositionally biased region" description="Basic and acidic residues" evidence="2">
    <location>
        <begin position="269"/>
        <end position="280"/>
    </location>
</feature>
<feature type="compositionally biased region" description="Basic and acidic residues" evidence="2">
    <location>
        <begin position="365"/>
        <end position="374"/>
    </location>
</feature>
<organism evidence="4 5">
    <name type="scientific">Monascus purpureus</name>
    <name type="common">Red mold</name>
    <name type="synonym">Monascus anka</name>
    <dbReference type="NCBI Taxonomy" id="5098"/>
    <lineage>
        <taxon>Eukaryota</taxon>
        <taxon>Fungi</taxon>
        <taxon>Dikarya</taxon>
        <taxon>Ascomycota</taxon>
        <taxon>Pezizomycotina</taxon>
        <taxon>Eurotiomycetes</taxon>
        <taxon>Eurotiomycetidae</taxon>
        <taxon>Eurotiales</taxon>
        <taxon>Aspergillaceae</taxon>
        <taxon>Monascus</taxon>
    </lineage>
</organism>
<dbReference type="OrthoDB" id="6255506at2759"/>
<evidence type="ECO:0000259" key="3">
    <source>
        <dbReference type="Pfam" id="PF08574"/>
    </source>
</evidence>
<feature type="compositionally biased region" description="Polar residues" evidence="2">
    <location>
        <begin position="78"/>
        <end position="91"/>
    </location>
</feature>
<evidence type="ECO:0000256" key="1">
    <source>
        <dbReference type="ARBA" id="ARBA00010218"/>
    </source>
</evidence>
<dbReference type="GO" id="GO:0005737">
    <property type="term" value="C:cytoplasm"/>
    <property type="evidence" value="ECO:0007669"/>
    <property type="project" value="TreeGrafter"/>
</dbReference>
<reference evidence="4 5" key="1">
    <citation type="submission" date="2019-06" db="EMBL/GenBank/DDBJ databases">
        <title>Wine fermentation using esterase from Monascus purpureus.</title>
        <authorList>
            <person name="Geng C."/>
            <person name="Zhang Y."/>
        </authorList>
    </citation>
    <scope>NUCLEOTIDE SEQUENCE [LARGE SCALE GENOMIC DNA]</scope>
    <source>
        <strain evidence="4">HQ1</strain>
    </source>
</reference>
<dbReference type="GO" id="GO:0006606">
    <property type="term" value="P:protein import into nucleus"/>
    <property type="evidence" value="ECO:0007669"/>
    <property type="project" value="InterPro"/>
</dbReference>
<feature type="region of interest" description="Disordered" evidence="2">
    <location>
        <begin position="244"/>
        <end position="284"/>
    </location>
</feature>
<comment type="caution">
    <text evidence="4">The sequence shown here is derived from an EMBL/GenBank/DDBJ whole genome shotgun (WGS) entry which is preliminary data.</text>
</comment>
<feature type="compositionally biased region" description="Acidic residues" evidence="2">
    <location>
        <begin position="477"/>
        <end position="490"/>
    </location>
</feature>
<proteinExistence type="inferred from homology"/>
<feature type="compositionally biased region" description="Acidic residues" evidence="2">
    <location>
        <begin position="452"/>
        <end position="467"/>
    </location>
</feature>
<feature type="region of interest" description="Disordered" evidence="2">
    <location>
        <begin position="452"/>
        <end position="549"/>
    </location>
</feature>
<dbReference type="InterPro" id="IPR013883">
    <property type="entry name" value="TF_Iwr1_dom"/>
</dbReference>
<dbReference type="Pfam" id="PF08574">
    <property type="entry name" value="Iwr1"/>
    <property type="match status" value="1"/>
</dbReference>
<evidence type="ECO:0000313" key="5">
    <source>
        <dbReference type="Proteomes" id="UP000319663"/>
    </source>
</evidence>
<dbReference type="InterPro" id="IPR040150">
    <property type="entry name" value="Iwr1"/>
</dbReference>
<feature type="domain" description="Transcription factor Iwr1" evidence="3">
    <location>
        <begin position="392"/>
        <end position="481"/>
    </location>
</feature>
<evidence type="ECO:0000256" key="2">
    <source>
        <dbReference type="SAM" id="MobiDB-lite"/>
    </source>
</evidence>
<dbReference type="PANTHER" id="PTHR28063:SF1">
    <property type="entry name" value="RNA POLYMERASE II NUCLEAR LOCALIZATION PROTEIN IWR1"/>
    <property type="match status" value="1"/>
</dbReference>
<dbReference type="PANTHER" id="PTHR28063">
    <property type="entry name" value="RNA POLYMERASE II NUCLEAR LOCALIZATION PROTEIN IWR1"/>
    <property type="match status" value="1"/>
</dbReference>
<feature type="compositionally biased region" description="Low complexity" evidence="2">
    <location>
        <begin position="92"/>
        <end position="104"/>
    </location>
</feature>
<accession>A0A507QHL0</accession>
<feature type="region of interest" description="Disordered" evidence="2">
    <location>
        <begin position="44"/>
        <end position="115"/>
    </location>
</feature>